<keyword evidence="2" id="KW-1185">Reference proteome</keyword>
<dbReference type="Proteomes" id="UP001333818">
    <property type="component" value="Unassembled WGS sequence"/>
</dbReference>
<evidence type="ECO:0000313" key="2">
    <source>
        <dbReference type="Proteomes" id="UP001333818"/>
    </source>
</evidence>
<gene>
    <name evidence="1" type="ORF">V2H45_01515</name>
</gene>
<dbReference type="Gene3D" id="2.30.260.10">
    <property type="entry name" value="putative xylanase like domain"/>
    <property type="match status" value="1"/>
</dbReference>
<accession>A0AAW9PWX0</accession>
<dbReference type="Gene3D" id="1.10.3670.10">
    <property type="entry name" value="Putative xylanase like domain"/>
    <property type="match status" value="1"/>
</dbReference>
<dbReference type="InterPro" id="IPR038765">
    <property type="entry name" value="Papain-like_cys_pep_sf"/>
</dbReference>
<dbReference type="InterPro" id="IPR010846">
    <property type="entry name" value="AmiA-like"/>
</dbReference>
<proteinExistence type="predicted"/>
<dbReference type="EMBL" id="JAZBJZ010000003">
    <property type="protein sequence ID" value="MEE3715418.1"/>
    <property type="molecule type" value="Genomic_DNA"/>
</dbReference>
<dbReference type="AlphaFoldDB" id="A0AAW9PWX0"/>
<dbReference type="Pfam" id="PF07313">
    <property type="entry name" value="AmiA-like"/>
    <property type="match status" value="1"/>
</dbReference>
<dbReference type="RefSeq" id="WP_330481839.1">
    <property type="nucleotide sequence ID" value="NZ_JAZBJZ010000003.1"/>
</dbReference>
<comment type="caution">
    <text evidence="1">The sequence shown here is derived from an EMBL/GenBank/DDBJ whole genome shotgun (WGS) entry which is preliminary data.</text>
</comment>
<evidence type="ECO:0000313" key="1">
    <source>
        <dbReference type="EMBL" id="MEE3715418.1"/>
    </source>
</evidence>
<sequence>MGNLMGLAVVGVLGLGILVFPEVSTQPPSLALTQPLSSPPIALPNSANQVKTHEITNEAKFDRVMQYAIAQKLHQRPMSEIMQAIATQFLDTPYQAGILDRLPQEELVVRLDGFDCVLFIETVLAMARGIAQQDYSHTTFVHQIESLRYRNGQLDGYCSRLHYFSEWISDNQTRSLVKDLTPMLSDVTLPQTLDFMSQHRDRYPQLAKDERTFECIKAQEARLTSLRMYYIPSKQVKDAYDKMQPGDIVAIATKIKGLDVTHTGLVYRSPEGKIGLIHASPSGKVKISPDLQTYVLGVKEQAGIMLIRPNDPRSHP</sequence>
<organism evidence="1 2">
    <name type="scientific">Tumidithrix elongata BACA0141</name>
    <dbReference type="NCBI Taxonomy" id="2716417"/>
    <lineage>
        <taxon>Bacteria</taxon>
        <taxon>Bacillati</taxon>
        <taxon>Cyanobacteriota</taxon>
        <taxon>Cyanophyceae</taxon>
        <taxon>Pseudanabaenales</taxon>
        <taxon>Pseudanabaenaceae</taxon>
        <taxon>Tumidithrix</taxon>
        <taxon>Tumidithrix elongata</taxon>
    </lineage>
</organism>
<reference evidence="1" key="1">
    <citation type="submission" date="2024-01" db="EMBL/GenBank/DDBJ databases">
        <title>Bank of Algae and Cyanobacteria of the Azores (BACA) strain genomes.</title>
        <authorList>
            <person name="Luz R."/>
            <person name="Cordeiro R."/>
            <person name="Fonseca A."/>
            <person name="Goncalves V."/>
        </authorList>
    </citation>
    <scope>NUCLEOTIDE SEQUENCE</scope>
    <source>
        <strain evidence="1">BACA0141</strain>
    </source>
</reference>
<protein>
    <submittedName>
        <fullName evidence="1">N-acetylmuramoyl-L-alanine amidase-like domain-containing protein</fullName>
    </submittedName>
</protein>
<name>A0AAW9PWX0_9CYAN</name>
<dbReference type="SUPFAM" id="SSF54001">
    <property type="entry name" value="Cysteine proteinases"/>
    <property type="match status" value="1"/>
</dbReference>